<gene>
    <name evidence="1" type="ORF">AQS8620_01114</name>
</gene>
<accession>A0A1Y5S5E2</accession>
<dbReference type="AlphaFoldDB" id="A0A1Y5S5E2"/>
<dbReference type="RefSeq" id="WP_085835844.1">
    <property type="nucleotide sequence ID" value="NZ_FWFS01000003.1"/>
</dbReference>
<evidence type="ECO:0000313" key="1">
    <source>
        <dbReference type="EMBL" id="SLN32897.1"/>
    </source>
</evidence>
<sequence>MTTACKSCAFFETAAAKIDHAGLCRFNPPVFLTEEEKRGVWPVVSDTDWCGHFSDEPTKH</sequence>
<organism evidence="1 2">
    <name type="scientific">Aquimixticola soesokkakensis</name>
    <dbReference type="NCBI Taxonomy" id="1519096"/>
    <lineage>
        <taxon>Bacteria</taxon>
        <taxon>Pseudomonadati</taxon>
        <taxon>Pseudomonadota</taxon>
        <taxon>Alphaproteobacteria</taxon>
        <taxon>Rhodobacterales</taxon>
        <taxon>Paracoccaceae</taxon>
        <taxon>Aquimixticola</taxon>
    </lineage>
</organism>
<dbReference type="Proteomes" id="UP000193862">
    <property type="component" value="Unassembled WGS sequence"/>
</dbReference>
<dbReference type="OrthoDB" id="290218at2"/>
<dbReference type="EMBL" id="FWFS01000003">
    <property type="protein sequence ID" value="SLN32897.1"/>
    <property type="molecule type" value="Genomic_DNA"/>
</dbReference>
<evidence type="ECO:0000313" key="2">
    <source>
        <dbReference type="Proteomes" id="UP000193862"/>
    </source>
</evidence>
<keyword evidence="2" id="KW-1185">Reference proteome</keyword>
<reference evidence="1 2" key="1">
    <citation type="submission" date="2017-03" db="EMBL/GenBank/DDBJ databases">
        <authorList>
            <person name="Afonso C.L."/>
            <person name="Miller P.J."/>
            <person name="Scott M.A."/>
            <person name="Spackman E."/>
            <person name="Goraichik I."/>
            <person name="Dimitrov K.M."/>
            <person name="Suarez D.L."/>
            <person name="Swayne D.E."/>
        </authorList>
    </citation>
    <scope>NUCLEOTIDE SEQUENCE [LARGE SCALE GENOMIC DNA]</scope>
    <source>
        <strain evidence="1 2">CECT 8620</strain>
    </source>
</reference>
<proteinExistence type="predicted"/>
<name>A0A1Y5S5E2_9RHOB</name>
<protein>
    <submittedName>
        <fullName evidence="1">Uncharacterized protein</fullName>
    </submittedName>
</protein>